<proteinExistence type="predicted"/>
<accession>A0A7S7FQG9</accession>
<dbReference type="KEGG" id="lrh:LGG_02284"/>
<dbReference type="PANTHER" id="PTHR12526">
    <property type="entry name" value="GLYCOSYLTRANSFERASE"/>
    <property type="match status" value="1"/>
</dbReference>
<dbReference type="EMBL" id="AP011548">
    <property type="protein sequence ID" value="BAI42722.1"/>
    <property type="molecule type" value="Genomic_DNA"/>
</dbReference>
<evidence type="ECO:0000313" key="2">
    <source>
        <dbReference type="Proteomes" id="UP000002067"/>
    </source>
</evidence>
<dbReference type="KEGG" id="lrg:LRHM_2195"/>
<dbReference type="SUPFAM" id="SSF53756">
    <property type="entry name" value="UDP-Glycosyltransferase/glycogen phosphorylase"/>
    <property type="match status" value="1"/>
</dbReference>
<gene>
    <name evidence="1" type="ordered locus">LRHM_2195</name>
</gene>
<protein>
    <submittedName>
        <fullName evidence="1">Glycosyltransferase</fullName>
    </submittedName>
</protein>
<dbReference type="Pfam" id="PF00534">
    <property type="entry name" value="Glycos_transf_1"/>
    <property type="match status" value="1"/>
</dbReference>
<name>A0A7S7FQG9_LACRG</name>
<dbReference type="GO" id="GO:0016757">
    <property type="term" value="F:glycosyltransferase activity"/>
    <property type="evidence" value="ECO:0007669"/>
    <property type="project" value="InterPro"/>
</dbReference>
<sequence>MIYMVGENVFTFNSGTEFSQLQRLKAFNQNGIESKLLLRNYNRFLYRDAKRAGVNKDAYINMYDYFQGVVGVERKEQKLRLLESIPLTKYHVVGIDNNTTTIDLLGRTLAKITVMPETVGLVGSIDYYDRFDHKELTEFWDWRGFKSMEQNYNPDGTVAAQKFLDQKGHVVLEIIHMNKNGQLAPTMWKLVHYQGHDYVFDSEDDLFRFFLNEISKGNPGIMISDRRTLDAAVKQVNHATAKLAFIHEGDLFLKGEGKKRVPNVIYNEVLSEQHPFSTVIFPTHDQVKAIETQYPHLTIAAAPDTYAQTPKAKKIQPDHPRLAYIGRLFPDKQITDLVDAFERVHRERPDAELFLKGYFSDEAYRREIRDRIHKKKLDDAIHLVAYSNDNQDILDKTTLFVSAAKSEAFGMNSLEAMSYGIPVVAYGCHFLKHNLLVNRQNGVAVVNMTPSELGKAILVVLQDNRLYHKLQAGALSTAKQHSEADFIGAWKSVLSAFF</sequence>
<evidence type="ECO:0000313" key="1">
    <source>
        <dbReference type="EMBL" id="BAI42722.1"/>
    </source>
</evidence>
<dbReference type="GeneID" id="69832676"/>
<dbReference type="Gene3D" id="3.40.50.2000">
    <property type="entry name" value="Glycogen Phosphorylase B"/>
    <property type="match status" value="3"/>
</dbReference>
<dbReference type="Proteomes" id="UP000002067">
    <property type="component" value="Chromosome"/>
</dbReference>
<dbReference type="InterPro" id="IPR001296">
    <property type="entry name" value="Glyco_trans_1"/>
</dbReference>
<dbReference type="RefSeq" id="WP_005688090.1">
    <property type="nucleotide sequence ID" value="NC_013198.1"/>
</dbReference>
<reference evidence="1 2" key="1">
    <citation type="journal article" date="2009" name="J. Bacteriol.">
        <title>Complete genome sequence of the probiotic Lactobacillus rhamnosus ATCC 53103.</title>
        <authorList>
            <person name="Morita H."/>
            <person name="Toh H."/>
            <person name="Oshima K."/>
            <person name="Murakami M."/>
            <person name="Taylor T.D."/>
            <person name="Igimi S."/>
            <person name="Hattori M."/>
        </authorList>
    </citation>
    <scope>NUCLEOTIDE SEQUENCE [LARGE SCALE GENOMIC DNA]</scope>
    <source>
        <strain evidence="2">ATCC 53103 / LMG 18243 / GG [Tokyo]</strain>
    </source>
</reference>
<organism evidence="1 2">
    <name type="scientific">Lacticaseibacillus rhamnosus (strain ATCC 53103 / LMG 18243 / GG)</name>
    <name type="common">Lactobacillus rhamnosus</name>
    <dbReference type="NCBI Taxonomy" id="568703"/>
    <lineage>
        <taxon>Bacteria</taxon>
        <taxon>Bacillati</taxon>
        <taxon>Bacillota</taxon>
        <taxon>Bacilli</taxon>
        <taxon>Lactobacillales</taxon>
        <taxon>Lactobacillaceae</taxon>
        <taxon>Lacticaseibacillus</taxon>
    </lineage>
</organism>
<dbReference type="AlphaFoldDB" id="A0A7S7FQG9"/>